<accession>A0A822YVM2</accession>
<dbReference type="EMBL" id="DUZY01000004">
    <property type="protein sequence ID" value="DAD38134.1"/>
    <property type="molecule type" value="Genomic_DNA"/>
</dbReference>
<reference evidence="2 3" key="1">
    <citation type="journal article" date="2020" name="Mol. Biol. Evol.">
        <title>Distinct Expression and Methylation Patterns for Genes with Different Fates following a Single Whole-Genome Duplication in Flowering Plants.</title>
        <authorList>
            <person name="Shi T."/>
            <person name="Rahmani R.S."/>
            <person name="Gugger P.F."/>
            <person name="Wang M."/>
            <person name="Li H."/>
            <person name="Zhang Y."/>
            <person name="Li Z."/>
            <person name="Wang Q."/>
            <person name="Van de Peer Y."/>
            <person name="Marchal K."/>
            <person name="Chen J."/>
        </authorList>
    </citation>
    <scope>NUCLEOTIDE SEQUENCE [LARGE SCALE GENOMIC DNA]</scope>
    <source>
        <tissue evidence="2">Leaf</tissue>
    </source>
</reference>
<evidence type="ECO:0000313" key="3">
    <source>
        <dbReference type="Proteomes" id="UP000607653"/>
    </source>
</evidence>
<evidence type="ECO:0000313" key="2">
    <source>
        <dbReference type="EMBL" id="DAD38134.1"/>
    </source>
</evidence>
<dbReference type="Proteomes" id="UP000607653">
    <property type="component" value="Unassembled WGS sequence"/>
</dbReference>
<organism evidence="2 3">
    <name type="scientific">Nelumbo nucifera</name>
    <name type="common">Sacred lotus</name>
    <dbReference type="NCBI Taxonomy" id="4432"/>
    <lineage>
        <taxon>Eukaryota</taxon>
        <taxon>Viridiplantae</taxon>
        <taxon>Streptophyta</taxon>
        <taxon>Embryophyta</taxon>
        <taxon>Tracheophyta</taxon>
        <taxon>Spermatophyta</taxon>
        <taxon>Magnoliopsida</taxon>
        <taxon>Proteales</taxon>
        <taxon>Nelumbonaceae</taxon>
        <taxon>Nelumbo</taxon>
    </lineage>
</organism>
<dbReference type="AlphaFoldDB" id="A0A822YVM2"/>
<proteinExistence type="predicted"/>
<evidence type="ECO:0000256" key="1">
    <source>
        <dbReference type="SAM" id="MobiDB-lite"/>
    </source>
</evidence>
<feature type="region of interest" description="Disordered" evidence="1">
    <location>
        <begin position="21"/>
        <end position="43"/>
    </location>
</feature>
<gene>
    <name evidence="2" type="ORF">HUJ06_008775</name>
</gene>
<name>A0A822YVM2_NELNU</name>
<comment type="caution">
    <text evidence="2">The sequence shown here is derived from an EMBL/GenBank/DDBJ whole genome shotgun (WGS) entry which is preliminary data.</text>
</comment>
<keyword evidence="3" id="KW-1185">Reference proteome</keyword>
<protein>
    <submittedName>
        <fullName evidence="2">Uncharacterized protein</fullName>
    </submittedName>
</protein>
<sequence length="78" mass="8434">MAPQIDLVKEFDILEKILAGKRKTSQPAAGTAPTYGVSSAPPVQPRKKVIMDCRQLAKELGGVLILDFSQRNGAHKGF</sequence>